<dbReference type="Gene3D" id="3.20.20.370">
    <property type="entry name" value="Glycoside hydrolase/deacetylase"/>
    <property type="match status" value="1"/>
</dbReference>
<comment type="caution">
    <text evidence="3">The sequence shown here is derived from an EMBL/GenBank/DDBJ whole genome shotgun (WGS) entry which is preliminary data.</text>
</comment>
<dbReference type="AlphaFoldDB" id="A0A511DGJ4"/>
<evidence type="ECO:0000313" key="4">
    <source>
        <dbReference type="Proteomes" id="UP000321685"/>
    </source>
</evidence>
<protein>
    <recommendedName>
        <fullName evidence="2">NodB homology domain-containing protein</fullName>
    </recommendedName>
</protein>
<feature type="compositionally biased region" description="Low complexity" evidence="1">
    <location>
        <begin position="22"/>
        <end position="36"/>
    </location>
</feature>
<keyword evidence="4" id="KW-1185">Reference proteome</keyword>
<evidence type="ECO:0000313" key="3">
    <source>
        <dbReference type="EMBL" id="GEL22864.1"/>
    </source>
</evidence>
<dbReference type="InterPro" id="IPR050248">
    <property type="entry name" value="Polysacc_deacetylase_ArnD"/>
</dbReference>
<dbReference type="PANTHER" id="PTHR10587">
    <property type="entry name" value="GLYCOSYL TRANSFERASE-RELATED"/>
    <property type="match status" value="1"/>
</dbReference>
<feature type="domain" description="NodB homology" evidence="2">
    <location>
        <begin position="114"/>
        <end position="295"/>
    </location>
</feature>
<reference evidence="3 4" key="1">
    <citation type="submission" date="2019-07" db="EMBL/GenBank/DDBJ databases">
        <title>Whole genome shotgun sequence of Pseudonocardia sulfidoxydans NBRC 16205.</title>
        <authorList>
            <person name="Hosoyama A."/>
            <person name="Uohara A."/>
            <person name="Ohji S."/>
            <person name="Ichikawa N."/>
        </authorList>
    </citation>
    <scope>NUCLEOTIDE SEQUENCE [LARGE SCALE GENOMIC DNA]</scope>
    <source>
        <strain evidence="3 4">NBRC 16205</strain>
    </source>
</reference>
<evidence type="ECO:0000256" key="1">
    <source>
        <dbReference type="SAM" id="MobiDB-lite"/>
    </source>
</evidence>
<dbReference type="Proteomes" id="UP000321685">
    <property type="component" value="Unassembled WGS sequence"/>
</dbReference>
<evidence type="ECO:0000259" key="2">
    <source>
        <dbReference type="PROSITE" id="PS51677"/>
    </source>
</evidence>
<dbReference type="Pfam" id="PF01522">
    <property type="entry name" value="Polysacc_deac_1"/>
    <property type="match status" value="1"/>
</dbReference>
<dbReference type="PROSITE" id="PS51677">
    <property type="entry name" value="NODB"/>
    <property type="match status" value="1"/>
</dbReference>
<organism evidence="3 4">
    <name type="scientific">Pseudonocardia sulfidoxydans NBRC 16205</name>
    <dbReference type="NCBI Taxonomy" id="1223511"/>
    <lineage>
        <taxon>Bacteria</taxon>
        <taxon>Bacillati</taxon>
        <taxon>Actinomycetota</taxon>
        <taxon>Actinomycetes</taxon>
        <taxon>Pseudonocardiales</taxon>
        <taxon>Pseudonocardiaceae</taxon>
        <taxon>Pseudonocardia</taxon>
    </lineage>
</organism>
<dbReference type="CDD" id="cd10917">
    <property type="entry name" value="CE4_NodB_like_6s_7s"/>
    <property type="match status" value="1"/>
</dbReference>
<dbReference type="EMBL" id="BJVJ01000013">
    <property type="protein sequence ID" value="GEL22864.1"/>
    <property type="molecule type" value="Genomic_DNA"/>
</dbReference>
<dbReference type="InterPro" id="IPR011330">
    <property type="entry name" value="Glyco_hydro/deAcase_b/a-brl"/>
</dbReference>
<dbReference type="GO" id="GO:0016810">
    <property type="term" value="F:hydrolase activity, acting on carbon-nitrogen (but not peptide) bonds"/>
    <property type="evidence" value="ECO:0007669"/>
    <property type="project" value="InterPro"/>
</dbReference>
<name>A0A511DGJ4_9PSEU</name>
<accession>A0A511DGJ4</accession>
<dbReference type="GO" id="GO:0005975">
    <property type="term" value="P:carbohydrate metabolic process"/>
    <property type="evidence" value="ECO:0007669"/>
    <property type="project" value="InterPro"/>
</dbReference>
<dbReference type="SUPFAM" id="SSF88713">
    <property type="entry name" value="Glycoside hydrolase/deacetylase"/>
    <property type="match status" value="1"/>
</dbReference>
<dbReference type="PANTHER" id="PTHR10587:SF137">
    <property type="entry name" value="4-DEOXY-4-FORMAMIDO-L-ARABINOSE-PHOSPHOUNDECAPRENOL DEFORMYLASE ARND-RELATED"/>
    <property type="match status" value="1"/>
</dbReference>
<proteinExistence type="predicted"/>
<sequence>MRVGTPGDETADGGPDRPVATRSAPRRIPSSRAALPWPDAPARGPAFPSRPALTRTSAVLTALLFGMITFVSAPDSPFRIVAPPAPPVAVEPAGLPAVPQVITEVRQNGTAGARTVALTFDDGPDPTWTPKVLDVLARNGAVATFCMVGTQIERHPELVAQVTGAGMRLCSHSRSHDESLATRPEPAMLAEITDVRDRTVNDPRADVRYFRAPGGFWSPVMLTDAATHDLQPLGWSVDPRDWKRPGADSIVATVQKNVHSGAIVLLHDGGGNRAQTVAALERLLPWLTSQGYTYVFP</sequence>
<dbReference type="InterPro" id="IPR002509">
    <property type="entry name" value="NODB_dom"/>
</dbReference>
<feature type="region of interest" description="Disordered" evidence="1">
    <location>
        <begin position="1"/>
        <end position="50"/>
    </location>
</feature>
<gene>
    <name evidence="3" type="ORF">PSU4_18180</name>
</gene>